<dbReference type="EMBL" id="JABBFV010000010">
    <property type="protein sequence ID" value="NML11443.1"/>
    <property type="molecule type" value="Genomic_DNA"/>
</dbReference>
<organism evidence="2 3">
    <name type="scientific">Sphingobium psychrophilum</name>
    <dbReference type="NCBI Taxonomy" id="2728834"/>
    <lineage>
        <taxon>Bacteria</taxon>
        <taxon>Pseudomonadati</taxon>
        <taxon>Pseudomonadota</taxon>
        <taxon>Alphaproteobacteria</taxon>
        <taxon>Sphingomonadales</taxon>
        <taxon>Sphingomonadaceae</taxon>
        <taxon>Sphingobium</taxon>
    </lineage>
</organism>
<dbReference type="Proteomes" id="UP000519023">
    <property type="component" value="Unassembled WGS sequence"/>
</dbReference>
<dbReference type="InterPro" id="IPR024442">
    <property type="entry name" value="Transposase_Zn_ribbon"/>
</dbReference>
<evidence type="ECO:0000313" key="2">
    <source>
        <dbReference type="EMBL" id="NML11443.1"/>
    </source>
</evidence>
<accession>A0A7X9WXP2</accession>
<dbReference type="Pfam" id="PF12762">
    <property type="entry name" value="DDE_Tnp_IS1595"/>
    <property type="match status" value="1"/>
</dbReference>
<keyword evidence="3" id="KW-1185">Reference proteome</keyword>
<evidence type="ECO:0000313" key="3">
    <source>
        <dbReference type="Proteomes" id="UP000519023"/>
    </source>
</evidence>
<evidence type="ECO:0000259" key="1">
    <source>
        <dbReference type="SMART" id="SM01126"/>
    </source>
</evidence>
<dbReference type="RefSeq" id="WP_169573966.1">
    <property type="nucleotide sequence ID" value="NZ_JABBFV010000010.1"/>
</dbReference>
<sequence>MQHFLLSSQARTISLKAVFTMGEDKAYETFCQMRWPENEGEAVCPRCGCVETYNITSRRKFKCVACYHQFSVTSGTIFASRKMSFTDLLAAIVIFVNGAKGIAALQLSRDLDCQYKTAFVLTHKLREAMARENMGATVGGVVEVDGAYFGGYSKPANEKADRKDRRLLENQTGKRQVVVVARERDGRTLSTVTGSEAQGVPFIRSVVETGATVHADEGTAWDALHASYETGRVNHSFRYMDKGVCTNQAESYFSRLRRMEVGTHHHIAGPYLNAYAGEASWREDNRRVANGAQAGKVGVAAMEAPVSRQWKGYWQRAY</sequence>
<name>A0A7X9WXP2_9SPHN</name>
<dbReference type="InterPro" id="IPR024445">
    <property type="entry name" value="Tnp_ISXO2-like"/>
</dbReference>
<reference evidence="2 3" key="1">
    <citation type="submission" date="2020-04" db="EMBL/GenBank/DDBJ databases">
        <title>Sphingobium sp. AR-3-1 isolated from Arctic soil.</title>
        <authorList>
            <person name="Dahal R.H."/>
            <person name="Chaudhary D.K."/>
        </authorList>
    </citation>
    <scope>NUCLEOTIDE SEQUENCE [LARGE SCALE GENOMIC DNA]</scope>
    <source>
        <strain evidence="2 3">AR-3-1</strain>
    </source>
</reference>
<dbReference type="PANTHER" id="PTHR47163">
    <property type="entry name" value="DDE_TNP_IS1595 DOMAIN-CONTAINING PROTEIN"/>
    <property type="match status" value="1"/>
</dbReference>
<protein>
    <submittedName>
        <fullName evidence="2">IS1595 family transposase</fullName>
    </submittedName>
</protein>
<proteinExistence type="predicted"/>
<dbReference type="SMART" id="SM01126">
    <property type="entry name" value="DDE_Tnp_IS1595"/>
    <property type="match status" value="1"/>
</dbReference>
<dbReference type="Pfam" id="PF12760">
    <property type="entry name" value="Zn_ribbon_IS1595"/>
    <property type="match status" value="1"/>
</dbReference>
<dbReference type="AlphaFoldDB" id="A0A7X9WXP2"/>
<feature type="domain" description="ISXO2-like transposase" evidence="1">
    <location>
        <begin position="137"/>
        <end position="284"/>
    </location>
</feature>
<dbReference type="NCBIfam" id="NF033547">
    <property type="entry name" value="transpos_IS1595"/>
    <property type="match status" value="1"/>
</dbReference>
<dbReference type="InterPro" id="IPR053164">
    <property type="entry name" value="IS1016-like_transposase"/>
</dbReference>
<comment type="caution">
    <text evidence="2">The sequence shown here is derived from an EMBL/GenBank/DDBJ whole genome shotgun (WGS) entry which is preliminary data.</text>
</comment>
<gene>
    <name evidence="2" type="ORF">HHL08_15015</name>
</gene>
<dbReference type="PANTHER" id="PTHR47163:SF2">
    <property type="entry name" value="SI:DKEY-17M8.2"/>
    <property type="match status" value="1"/>
</dbReference>